<gene>
    <name evidence="1" type="ORF">ENR64_19175</name>
</gene>
<proteinExistence type="predicted"/>
<sequence>MERQTDRVQLTFYYVNGQTESYYVHDPIEANAIHQEVQQEMRRMLDQHWWILHLAEQTVYVNTANILKVEIRPSINRISGEGVFDNAERITALSRAHITS</sequence>
<organism evidence="1">
    <name type="scientific">Oscillatoriales cyanobacterium SpSt-418</name>
    <dbReference type="NCBI Taxonomy" id="2282169"/>
    <lineage>
        <taxon>Bacteria</taxon>
        <taxon>Bacillati</taxon>
        <taxon>Cyanobacteriota</taxon>
        <taxon>Cyanophyceae</taxon>
        <taxon>Oscillatoriophycideae</taxon>
        <taxon>Oscillatoriales</taxon>
    </lineage>
</organism>
<dbReference type="AlphaFoldDB" id="A0A7C3KH54"/>
<dbReference type="EMBL" id="DSRU01000275">
    <property type="protein sequence ID" value="HFM99831.1"/>
    <property type="molecule type" value="Genomic_DNA"/>
</dbReference>
<comment type="caution">
    <text evidence="1">The sequence shown here is derived from an EMBL/GenBank/DDBJ whole genome shotgun (WGS) entry which is preliminary data.</text>
</comment>
<protein>
    <submittedName>
        <fullName evidence="1">Uncharacterized protein</fullName>
    </submittedName>
</protein>
<name>A0A7C3KH54_9CYAN</name>
<reference evidence="1" key="1">
    <citation type="journal article" date="2020" name="mSystems">
        <title>Genome- and Community-Level Interaction Insights into Carbon Utilization and Element Cycling Functions of Hydrothermarchaeota in Hydrothermal Sediment.</title>
        <authorList>
            <person name="Zhou Z."/>
            <person name="Liu Y."/>
            <person name="Xu W."/>
            <person name="Pan J."/>
            <person name="Luo Z.H."/>
            <person name="Li M."/>
        </authorList>
    </citation>
    <scope>NUCLEOTIDE SEQUENCE [LARGE SCALE GENOMIC DNA]</scope>
    <source>
        <strain evidence="1">SpSt-418</strain>
    </source>
</reference>
<accession>A0A7C3KH54</accession>
<evidence type="ECO:0000313" key="1">
    <source>
        <dbReference type="EMBL" id="HFM99831.1"/>
    </source>
</evidence>